<organism evidence="1 2">
    <name type="scientific">Rhizobium freirei PRF 81</name>
    <dbReference type="NCBI Taxonomy" id="363754"/>
    <lineage>
        <taxon>Bacteria</taxon>
        <taxon>Pseudomonadati</taxon>
        <taxon>Pseudomonadota</taxon>
        <taxon>Alphaproteobacteria</taxon>
        <taxon>Hyphomicrobiales</taxon>
        <taxon>Rhizobiaceae</taxon>
        <taxon>Rhizobium/Agrobacterium group</taxon>
        <taxon>Rhizobium</taxon>
    </lineage>
</organism>
<accession>N6V5M0</accession>
<dbReference type="PATRIC" id="fig|363754.4.peg.1146"/>
<evidence type="ECO:0008006" key="3">
    <source>
        <dbReference type="Google" id="ProtNLM"/>
    </source>
</evidence>
<proteinExistence type="predicted"/>
<dbReference type="Proteomes" id="UP000012429">
    <property type="component" value="Unassembled WGS sequence"/>
</dbReference>
<reference evidence="1 2" key="1">
    <citation type="journal article" date="2012" name="BMC Genomics">
        <title>Genomic basis of broad host range and environmental adaptability of Rhizobium tropici CIAT 899 and Rhizobium sp. PRF 81 which are used in inoculants for common bean (Phaseolus vulgaris L.).</title>
        <authorList>
            <person name="Ormeno-Orrillo E."/>
            <person name="Menna P."/>
            <person name="Almeida L.G."/>
            <person name="Ollero F.J."/>
            <person name="Nicolas M.F."/>
            <person name="Pains Rodrigues E."/>
            <person name="Shigueyoshi Nakatani A."/>
            <person name="Silva Batista J.S."/>
            <person name="Oliveira Chueire L.M."/>
            <person name="Souza R.C."/>
            <person name="Ribeiro Vasconcelos A.T."/>
            <person name="Megias M."/>
            <person name="Hungria M."/>
            <person name="Martinez-Romero E."/>
        </authorList>
    </citation>
    <scope>NUCLEOTIDE SEQUENCE [LARGE SCALE GENOMIC DNA]</scope>
    <source>
        <strain evidence="1 2">PRF 81</strain>
    </source>
</reference>
<dbReference type="OrthoDB" id="149299at2"/>
<gene>
    <name evidence="1" type="ORF">RHSP_01109</name>
</gene>
<evidence type="ECO:0000313" key="1">
    <source>
        <dbReference type="EMBL" id="ENN89115.1"/>
    </source>
</evidence>
<evidence type="ECO:0000313" key="2">
    <source>
        <dbReference type="Proteomes" id="UP000012429"/>
    </source>
</evidence>
<keyword evidence="2" id="KW-1185">Reference proteome</keyword>
<protein>
    <recommendedName>
        <fullName evidence="3">DUF968 domain-containing protein</fullName>
    </recommendedName>
</protein>
<dbReference type="RefSeq" id="WP_004110168.1">
    <property type="nucleotide sequence ID" value="NZ_AQHN01000011.1"/>
</dbReference>
<dbReference type="AlphaFoldDB" id="N6V5M0"/>
<dbReference type="Pfam" id="PF06147">
    <property type="entry name" value="DUF968"/>
    <property type="match status" value="1"/>
</dbReference>
<sequence>MSAFRIANTNFAPTPKAKPSKSKDYIAFIHDCPSVISGKYPVQAAHLSEADTYYLHYGRGKGTKAPDRWVLPLTAEEHRASHDYPGGEMAFWSDHGINPHELATIIWGAFCERGTDALPWVVAKINSGLAMAGRLRERIEQ</sequence>
<dbReference type="EMBL" id="AQHN01000011">
    <property type="protein sequence ID" value="ENN89115.1"/>
    <property type="molecule type" value="Genomic_DNA"/>
</dbReference>
<dbReference type="STRING" id="363754.RHSP_01109"/>
<dbReference type="InterPro" id="IPR010373">
    <property type="entry name" value="DUF968"/>
</dbReference>
<name>N6V5M0_9HYPH</name>
<comment type="caution">
    <text evidence="1">The sequence shown here is derived from an EMBL/GenBank/DDBJ whole genome shotgun (WGS) entry which is preliminary data.</text>
</comment>